<comment type="cofactor">
    <cofactor evidence="3">
        <name>Mg(2+)</name>
        <dbReference type="ChEBI" id="CHEBI:18420"/>
    </cofactor>
    <text evidence="3">Binds 2 magnesium ions per subunit.</text>
</comment>
<feature type="binding site" evidence="3">
    <location>
        <position position="206"/>
    </location>
    <ligand>
        <name>substrate</name>
    </ligand>
</feature>
<evidence type="ECO:0000256" key="2">
    <source>
        <dbReference type="ARBA" id="ARBA00022679"/>
    </source>
</evidence>
<dbReference type="EC" id="2.5.1.-" evidence="3"/>
<feature type="binding site" evidence="3">
    <location>
        <position position="49"/>
    </location>
    <ligand>
        <name>Mg(2+)</name>
        <dbReference type="ChEBI" id="CHEBI:18420"/>
    </ligand>
</feature>
<feature type="compositionally biased region" description="Basic and acidic residues" evidence="4">
    <location>
        <begin position="1"/>
        <end position="12"/>
    </location>
</feature>
<gene>
    <name evidence="5" type="primary">uppS</name>
    <name evidence="5" type="ORF">F6B93_21865</name>
</gene>
<dbReference type="EMBL" id="CP046600">
    <property type="protein sequence ID" value="QUR69362.1"/>
    <property type="molecule type" value="Genomic_DNA"/>
</dbReference>
<feature type="binding site" evidence="3">
    <location>
        <begin position="212"/>
        <end position="214"/>
    </location>
    <ligand>
        <name>substrate</name>
    </ligand>
</feature>
<dbReference type="PANTHER" id="PTHR10291:SF0">
    <property type="entry name" value="DEHYDRODOLICHYL DIPHOSPHATE SYNTHASE 2"/>
    <property type="match status" value="1"/>
</dbReference>
<organism evidence="5 6">
    <name type="scientific">Mycobacterium spongiae</name>
    <dbReference type="NCBI Taxonomy" id="886343"/>
    <lineage>
        <taxon>Bacteria</taxon>
        <taxon>Bacillati</taxon>
        <taxon>Actinomycetota</taxon>
        <taxon>Actinomycetes</taxon>
        <taxon>Mycobacteriales</taxon>
        <taxon>Mycobacteriaceae</taxon>
        <taxon>Mycobacterium</taxon>
    </lineage>
</organism>
<feature type="compositionally biased region" description="Polar residues" evidence="4">
    <location>
        <begin position="26"/>
        <end position="36"/>
    </location>
</feature>
<dbReference type="CDD" id="cd00475">
    <property type="entry name" value="Cis_IPPS"/>
    <property type="match status" value="1"/>
</dbReference>
<keyword evidence="6" id="KW-1185">Reference proteome</keyword>
<feature type="binding site" evidence="3">
    <location>
        <position position="225"/>
    </location>
    <ligand>
        <name>Mg(2+)</name>
        <dbReference type="ChEBI" id="CHEBI:18420"/>
    </ligand>
</feature>
<reference evidence="5" key="1">
    <citation type="submission" date="2019-12" db="EMBL/GenBank/DDBJ databases">
        <title>Mycobacterium spongiae sp. nov.</title>
        <authorList>
            <person name="Stinear T."/>
        </authorList>
    </citation>
    <scope>NUCLEOTIDE SEQUENCE</scope>
    <source>
        <strain evidence="5">FSD4b-SM</strain>
    </source>
</reference>
<dbReference type="NCBIfam" id="TIGR00055">
    <property type="entry name" value="uppS"/>
    <property type="match status" value="1"/>
</dbReference>
<comment type="caution">
    <text evidence="3">Lacks conserved residue(s) required for the propagation of feature annotation.</text>
</comment>
<dbReference type="Proteomes" id="UP000682202">
    <property type="component" value="Chromosome"/>
</dbReference>
<evidence type="ECO:0000256" key="4">
    <source>
        <dbReference type="SAM" id="MobiDB-lite"/>
    </source>
</evidence>
<feature type="active site" description="Proton acceptor" evidence="3">
    <location>
        <position position="97"/>
    </location>
</feature>
<dbReference type="GO" id="GO:0000287">
    <property type="term" value="F:magnesium ion binding"/>
    <property type="evidence" value="ECO:0007669"/>
    <property type="project" value="UniProtKB-UniRule"/>
</dbReference>
<feature type="binding site" evidence="3">
    <location>
        <position position="66"/>
    </location>
    <ligand>
        <name>substrate</name>
    </ligand>
</feature>
<name>A0A975K0Z4_9MYCO</name>
<keyword evidence="3" id="KW-0479">Metal-binding</keyword>
<dbReference type="InterPro" id="IPR036424">
    <property type="entry name" value="UPP_synth-like_sf"/>
</dbReference>
<evidence type="ECO:0000313" key="5">
    <source>
        <dbReference type="EMBL" id="QUR69362.1"/>
    </source>
</evidence>
<dbReference type="AlphaFoldDB" id="A0A975K0Z4"/>
<feature type="active site" evidence="3">
    <location>
        <position position="49"/>
    </location>
</feature>
<dbReference type="HAMAP" id="MF_01139">
    <property type="entry name" value="ISPT"/>
    <property type="match status" value="1"/>
</dbReference>
<feature type="region of interest" description="Disordered" evidence="4">
    <location>
        <begin position="1"/>
        <end position="36"/>
    </location>
</feature>
<dbReference type="GO" id="GO:0005829">
    <property type="term" value="C:cytosol"/>
    <property type="evidence" value="ECO:0007669"/>
    <property type="project" value="TreeGrafter"/>
</dbReference>
<feature type="binding site" evidence="3">
    <location>
        <begin position="50"/>
        <end position="53"/>
    </location>
    <ligand>
        <name>substrate</name>
    </ligand>
</feature>
<proteinExistence type="inferred from homology"/>
<evidence type="ECO:0000256" key="1">
    <source>
        <dbReference type="ARBA" id="ARBA00005432"/>
    </source>
</evidence>
<dbReference type="SUPFAM" id="SSF64005">
    <property type="entry name" value="Undecaprenyl diphosphate synthase"/>
    <property type="match status" value="1"/>
</dbReference>
<dbReference type="InterPro" id="IPR001441">
    <property type="entry name" value="UPP_synth-like"/>
</dbReference>
<feature type="binding site" evidence="3">
    <location>
        <position position="54"/>
    </location>
    <ligand>
        <name>substrate</name>
    </ligand>
</feature>
<dbReference type="GO" id="GO:0016094">
    <property type="term" value="P:polyprenol biosynthetic process"/>
    <property type="evidence" value="ECO:0007669"/>
    <property type="project" value="TreeGrafter"/>
</dbReference>
<dbReference type="GO" id="GO:0008834">
    <property type="term" value="F:ditrans,polycis-undecaprenyl-diphosphate synthase [(2E,6E)-farnesyl-diphosphate specific] activity"/>
    <property type="evidence" value="ECO:0007669"/>
    <property type="project" value="TreeGrafter"/>
</dbReference>
<dbReference type="Gene3D" id="3.40.1180.10">
    <property type="entry name" value="Decaprenyl diphosphate synthase-like"/>
    <property type="match status" value="1"/>
</dbReference>
<protein>
    <recommendedName>
        <fullName evidence="3">Isoprenyl transferase</fullName>
        <ecNumber evidence="3">2.5.1.-</ecNumber>
    </recommendedName>
</protein>
<comment type="similarity">
    <text evidence="1 3">Belongs to the UPP synthase family.</text>
</comment>
<feature type="binding site" evidence="3">
    <location>
        <position position="100"/>
    </location>
    <ligand>
        <name>substrate</name>
    </ligand>
</feature>
<evidence type="ECO:0000313" key="6">
    <source>
        <dbReference type="Proteomes" id="UP000682202"/>
    </source>
</evidence>
<dbReference type="KEGG" id="mspg:F6B93_21865"/>
<dbReference type="PANTHER" id="PTHR10291">
    <property type="entry name" value="DEHYDRODOLICHYL DIPHOSPHATE SYNTHASE FAMILY MEMBER"/>
    <property type="match status" value="1"/>
</dbReference>
<dbReference type="Pfam" id="PF01255">
    <property type="entry name" value="Prenyltransf"/>
    <property type="match status" value="1"/>
</dbReference>
<accession>A0A975K0Z4</accession>
<comment type="function">
    <text evidence="3">Catalyzes the condensation of isopentenyl diphosphate (IPP) with allylic pyrophosphates generating different type of terpenoids.</text>
</comment>
<feature type="binding site" evidence="3">
    <location>
        <begin position="94"/>
        <end position="96"/>
    </location>
    <ligand>
        <name>substrate</name>
    </ligand>
</feature>
<keyword evidence="3" id="KW-0460">Magnesium</keyword>
<keyword evidence="2 3" id="KW-0808">Transferase</keyword>
<comment type="subunit">
    <text evidence="3">Homodimer.</text>
</comment>
<evidence type="ECO:0000256" key="3">
    <source>
        <dbReference type="HAMAP-Rule" id="MF_01139"/>
    </source>
</evidence>
<sequence length="263" mass="29317">MTRGNRLRERSLRPLNAPASPVASVHQPNDRLSGSITTRSPRCVALYPDGNVRWAARHGLSAMEGHLAGSEVAIQRVLDACELGIEQLSLFGFSSDNMKRSSAEVASVMQIVATQFDRGVELLDRSGIRLQVVGSRSGLPQLMLDAVDRIEAATAHHSRMQLFVALNYGGRQELLEAAQRYNGGGEEVFRRLLCAPEMRELDLVIRTGGEQRLSNGYLWQSAYSELVFDDELWPDFTRERLEMALADFGQRVRTLGRAHRRLG</sequence>